<proteinExistence type="predicted"/>
<dbReference type="SMART" id="SM01417">
    <property type="entry name" value="Solute_trans_a"/>
    <property type="match status" value="1"/>
</dbReference>
<dbReference type="HOGENOM" id="CLU_012923_5_1_1"/>
<feature type="transmembrane region" description="Helical" evidence="6">
    <location>
        <begin position="285"/>
        <end position="307"/>
    </location>
</feature>
<feature type="compositionally biased region" description="Low complexity" evidence="5">
    <location>
        <begin position="471"/>
        <end position="488"/>
    </location>
</feature>
<dbReference type="OrthoDB" id="5348404at2759"/>
<evidence type="ECO:0000256" key="6">
    <source>
        <dbReference type="SAM" id="Phobius"/>
    </source>
</evidence>
<keyword evidence="3 6" id="KW-1133">Transmembrane helix</keyword>
<accession>A0A0A1THX9</accession>
<feature type="compositionally biased region" description="Basic and acidic residues" evidence="5">
    <location>
        <begin position="385"/>
        <end position="396"/>
    </location>
</feature>
<feature type="region of interest" description="Disordered" evidence="5">
    <location>
        <begin position="417"/>
        <end position="445"/>
    </location>
</feature>
<feature type="region of interest" description="Disordered" evidence="5">
    <location>
        <begin position="383"/>
        <end position="405"/>
    </location>
</feature>
<protein>
    <recommendedName>
        <fullName evidence="9">DUF300 domain protein</fullName>
    </recommendedName>
</protein>
<reference evidence="7 8" key="1">
    <citation type="journal article" date="2015" name="Genome Announc.">
        <title>Draft Genome Sequence and Gene Annotation of the Entomopathogenic Fungus Verticillium hemipterigenum.</title>
        <authorList>
            <person name="Horn F."/>
            <person name="Habel A."/>
            <person name="Scharf D.H."/>
            <person name="Dworschak J."/>
            <person name="Brakhage A.A."/>
            <person name="Guthke R."/>
            <person name="Hertweck C."/>
            <person name="Linde J."/>
        </authorList>
    </citation>
    <scope>NUCLEOTIDE SEQUENCE [LARGE SCALE GENOMIC DNA]</scope>
</reference>
<gene>
    <name evidence="7" type="ORF">VHEMI05824</name>
</gene>
<dbReference type="Pfam" id="PF03619">
    <property type="entry name" value="Solute_trans_a"/>
    <property type="match status" value="1"/>
</dbReference>
<evidence type="ECO:0008006" key="9">
    <source>
        <dbReference type="Google" id="ProtNLM"/>
    </source>
</evidence>
<dbReference type="STRING" id="1531966.A0A0A1THX9"/>
<dbReference type="InterPro" id="IPR005178">
    <property type="entry name" value="Ostalpha/TMEM184C"/>
</dbReference>
<feature type="transmembrane region" description="Helical" evidence="6">
    <location>
        <begin position="102"/>
        <end position="119"/>
    </location>
</feature>
<evidence type="ECO:0000256" key="4">
    <source>
        <dbReference type="ARBA" id="ARBA00023136"/>
    </source>
</evidence>
<dbReference type="GO" id="GO:0016020">
    <property type="term" value="C:membrane"/>
    <property type="evidence" value="ECO:0007669"/>
    <property type="project" value="UniProtKB-SubCell"/>
</dbReference>
<sequence length="507" mass="57815">MMNLTCNSTLEHLRISPGSEIALVGNLTFHDLARIIGAACTLISVVLSLFLIFMHATHYTKPQEQKFIIRILFMVPIYAISSFLQIQWYWHAIYFQVISDCYEAFAIASFFGLFCHYVAPDLHTQKDFFREMRPISPWVMPVNWFAKCCGGERGPWRTPKSGLTWFNINWIGIYQYCFIRVAMTITAVITQYFKRYCESSNSPVFAHVWISVINALAVTIAMYCLIQFYVQLKTPLKENHLLIKIIAIKLVIFFSFWQTLAISLGTSTLNIVHANETIAYPDLKVGIPALLLCIEMAIFSLLHIWAFPYKPYKPESPRTFYPSPDIANGSPTVENVRLPNAGGFLGFAALFDAMNIWDFVKAFGRGMRWLVCGVRKRKQDISYQHAHEMQRPKPDNDSSYEAMRPSQASAYNNNAAAHQSSPYNNQYGVSSTPTPPPHPSTVGMAVSGDERVGLMANAQPNPEMRQHHHQPSYSAQSYQQQQQQQRPYDPYHPQEEHGVIGQAVPYR</sequence>
<evidence type="ECO:0000256" key="5">
    <source>
        <dbReference type="SAM" id="MobiDB-lite"/>
    </source>
</evidence>
<evidence type="ECO:0000256" key="3">
    <source>
        <dbReference type="ARBA" id="ARBA00022989"/>
    </source>
</evidence>
<keyword evidence="2 6" id="KW-0812">Transmembrane</keyword>
<feature type="transmembrane region" description="Helical" evidence="6">
    <location>
        <begin position="67"/>
        <end position="90"/>
    </location>
</feature>
<dbReference type="PANTHER" id="PTHR23423">
    <property type="entry name" value="ORGANIC SOLUTE TRANSPORTER-RELATED"/>
    <property type="match status" value="1"/>
</dbReference>
<feature type="transmembrane region" description="Helical" evidence="6">
    <location>
        <begin position="205"/>
        <end position="229"/>
    </location>
</feature>
<dbReference type="AlphaFoldDB" id="A0A0A1THX9"/>
<evidence type="ECO:0000313" key="7">
    <source>
        <dbReference type="EMBL" id="CEJ90013.1"/>
    </source>
</evidence>
<feature type="transmembrane region" description="Helical" evidence="6">
    <location>
        <begin position="173"/>
        <end position="193"/>
    </location>
</feature>
<name>A0A0A1THX9_9HYPO</name>
<dbReference type="EMBL" id="CDHN01000003">
    <property type="protein sequence ID" value="CEJ90013.1"/>
    <property type="molecule type" value="Genomic_DNA"/>
</dbReference>
<comment type="subcellular location">
    <subcellularLocation>
        <location evidence="1">Membrane</location>
        <topology evidence="1">Multi-pass membrane protein</topology>
    </subcellularLocation>
</comment>
<dbReference type="Proteomes" id="UP000039046">
    <property type="component" value="Unassembled WGS sequence"/>
</dbReference>
<feature type="region of interest" description="Disordered" evidence="5">
    <location>
        <begin position="461"/>
        <end position="507"/>
    </location>
</feature>
<evidence type="ECO:0000256" key="2">
    <source>
        <dbReference type="ARBA" id="ARBA00022692"/>
    </source>
</evidence>
<evidence type="ECO:0000313" key="8">
    <source>
        <dbReference type="Proteomes" id="UP000039046"/>
    </source>
</evidence>
<feature type="transmembrane region" description="Helical" evidence="6">
    <location>
        <begin position="35"/>
        <end position="55"/>
    </location>
</feature>
<organism evidence="7 8">
    <name type="scientific">[Torrubiella] hemipterigena</name>
    <dbReference type="NCBI Taxonomy" id="1531966"/>
    <lineage>
        <taxon>Eukaryota</taxon>
        <taxon>Fungi</taxon>
        <taxon>Dikarya</taxon>
        <taxon>Ascomycota</taxon>
        <taxon>Pezizomycotina</taxon>
        <taxon>Sordariomycetes</taxon>
        <taxon>Hypocreomycetidae</taxon>
        <taxon>Hypocreales</taxon>
        <taxon>Clavicipitaceae</taxon>
        <taxon>Clavicipitaceae incertae sedis</taxon>
        <taxon>'Torrubiella' clade</taxon>
    </lineage>
</organism>
<evidence type="ECO:0000256" key="1">
    <source>
        <dbReference type="ARBA" id="ARBA00004141"/>
    </source>
</evidence>
<keyword evidence="4 6" id="KW-0472">Membrane</keyword>
<feature type="transmembrane region" description="Helical" evidence="6">
    <location>
        <begin position="241"/>
        <end position="265"/>
    </location>
</feature>
<keyword evidence="8" id="KW-1185">Reference proteome</keyword>